<dbReference type="AlphaFoldDB" id="A0A499FU16"/>
<evidence type="ECO:0000313" key="2">
    <source>
        <dbReference type="Proteomes" id="UP000075840"/>
    </source>
</evidence>
<proteinExistence type="predicted"/>
<dbReference type="VEuPathDB" id="VectorBase:AARA018450"/>
<name>A0A499FU16_ANOAR</name>
<dbReference type="EMBL" id="APCN01000679">
    <property type="status" value="NOT_ANNOTATED_CDS"/>
    <property type="molecule type" value="Genomic_DNA"/>
</dbReference>
<accession>A0A499FU16</accession>
<evidence type="ECO:0000313" key="1">
    <source>
        <dbReference type="EnsemblMetazoa" id="AARA018450-PA"/>
    </source>
</evidence>
<keyword evidence="2" id="KW-1185">Reference proteome</keyword>
<organism evidence="1 2">
    <name type="scientific">Anopheles arabiensis</name>
    <name type="common">Mosquito</name>
    <dbReference type="NCBI Taxonomy" id="7173"/>
    <lineage>
        <taxon>Eukaryota</taxon>
        <taxon>Metazoa</taxon>
        <taxon>Ecdysozoa</taxon>
        <taxon>Arthropoda</taxon>
        <taxon>Hexapoda</taxon>
        <taxon>Insecta</taxon>
        <taxon>Pterygota</taxon>
        <taxon>Neoptera</taxon>
        <taxon>Endopterygota</taxon>
        <taxon>Diptera</taxon>
        <taxon>Nematocera</taxon>
        <taxon>Culicoidea</taxon>
        <taxon>Culicidae</taxon>
        <taxon>Anophelinae</taxon>
        <taxon>Anopheles</taxon>
    </lineage>
</organism>
<reference evidence="1" key="1">
    <citation type="submission" date="2022-08" db="UniProtKB">
        <authorList>
            <consortium name="EnsemblMetazoa"/>
        </authorList>
    </citation>
    <scope>IDENTIFICATION</scope>
    <source>
        <strain evidence="1">Dongola</strain>
    </source>
</reference>
<protein>
    <submittedName>
        <fullName evidence="1">Uncharacterized protein</fullName>
    </submittedName>
</protein>
<dbReference type="Proteomes" id="UP000075840">
    <property type="component" value="Unassembled WGS sequence"/>
</dbReference>
<dbReference type="EnsemblMetazoa" id="AARA018450-RA">
    <property type="protein sequence ID" value="AARA018450-PA"/>
    <property type="gene ID" value="AARA018450"/>
</dbReference>
<sequence>MAEVSSIFDNHLHVRLLKFRANSNYSRVRVTAHTDGIGPEAGLMFLCNCCMGSFYSPSDVSCRFLLVLYYHLYEQHPHLLCVAPLDGPKEDC</sequence>